<dbReference type="Gene3D" id="1.20.1250.20">
    <property type="entry name" value="MFS general substrate transporter like domains"/>
    <property type="match status" value="1"/>
</dbReference>
<keyword evidence="4 7" id="KW-0812">Transmembrane</keyword>
<evidence type="ECO:0000259" key="8">
    <source>
        <dbReference type="PROSITE" id="PS50850"/>
    </source>
</evidence>
<keyword evidence="10" id="KW-1185">Reference proteome</keyword>
<gene>
    <name evidence="9" type="ORF">NPX13_g5390</name>
</gene>
<evidence type="ECO:0000256" key="7">
    <source>
        <dbReference type="SAM" id="Phobius"/>
    </source>
</evidence>
<dbReference type="InterPro" id="IPR005829">
    <property type="entry name" value="Sugar_transporter_CS"/>
</dbReference>
<accession>A0A9W8NDR1</accession>
<dbReference type="VEuPathDB" id="FungiDB:F4678DRAFT_100972"/>
<organism evidence="9 10">
    <name type="scientific">Xylaria arbuscula</name>
    <dbReference type="NCBI Taxonomy" id="114810"/>
    <lineage>
        <taxon>Eukaryota</taxon>
        <taxon>Fungi</taxon>
        <taxon>Dikarya</taxon>
        <taxon>Ascomycota</taxon>
        <taxon>Pezizomycotina</taxon>
        <taxon>Sordariomycetes</taxon>
        <taxon>Xylariomycetidae</taxon>
        <taxon>Xylariales</taxon>
        <taxon>Xylariaceae</taxon>
        <taxon>Xylaria</taxon>
    </lineage>
</organism>
<comment type="similarity">
    <text evidence="2">Belongs to the major facilitator superfamily. Sugar transporter (TC 2.A.1.1) family.</text>
</comment>
<keyword evidence="3" id="KW-0813">Transport</keyword>
<feature type="transmembrane region" description="Helical" evidence="7">
    <location>
        <begin position="190"/>
        <end position="209"/>
    </location>
</feature>
<dbReference type="InterPro" id="IPR050360">
    <property type="entry name" value="MFS_Sugar_Transporters"/>
</dbReference>
<keyword evidence="6 7" id="KW-0472">Membrane</keyword>
<feature type="transmembrane region" description="Helical" evidence="7">
    <location>
        <begin position="373"/>
        <end position="395"/>
    </location>
</feature>
<dbReference type="SUPFAM" id="SSF103473">
    <property type="entry name" value="MFS general substrate transporter"/>
    <property type="match status" value="1"/>
</dbReference>
<comment type="caution">
    <text evidence="9">The sequence shown here is derived from an EMBL/GenBank/DDBJ whole genome shotgun (WGS) entry which is preliminary data.</text>
</comment>
<evidence type="ECO:0000256" key="4">
    <source>
        <dbReference type="ARBA" id="ARBA00022692"/>
    </source>
</evidence>
<evidence type="ECO:0000256" key="1">
    <source>
        <dbReference type="ARBA" id="ARBA00004141"/>
    </source>
</evidence>
<feature type="transmembrane region" description="Helical" evidence="7">
    <location>
        <begin position="311"/>
        <end position="333"/>
    </location>
</feature>
<feature type="transmembrane region" description="Helical" evidence="7">
    <location>
        <begin position="401"/>
        <end position="424"/>
    </location>
</feature>
<feature type="transmembrane region" description="Helical" evidence="7">
    <location>
        <begin position="474"/>
        <end position="490"/>
    </location>
</feature>
<feature type="transmembrane region" description="Helical" evidence="7">
    <location>
        <begin position="131"/>
        <end position="150"/>
    </location>
</feature>
<dbReference type="SUPFAM" id="SSF48208">
    <property type="entry name" value="Six-hairpin glycosidases"/>
    <property type="match status" value="1"/>
</dbReference>
<dbReference type="PROSITE" id="PS00217">
    <property type="entry name" value="SUGAR_TRANSPORT_2"/>
    <property type="match status" value="1"/>
</dbReference>
<dbReference type="InterPro" id="IPR012341">
    <property type="entry name" value="6hp_glycosidase-like_sf"/>
</dbReference>
<dbReference type="VEuPathDB" id="FungiDB:F4678DRAFT_100931"/>
<dbReference type="InterPro" id="IPR003663">
    <property type="entry name" value="Sugar/inositol_transpt"/>
</dbReference>
<dbReference type="Pfam" id="PF00083">
    <property type="entry name" value="Sugar_tr"/>
    <property type="match status" value="1"/>
</dbReference>
<dbReference type="FunFam" id="1.20.1250.20:FF:000078">
    <property type="entry name" value="MFS maltose transporter, putative"/>
    <property type="match status" value="1"/>
</dbReference>
<evidence type="ECO:0000256" key="5">
    <source>
        <dbReference type="ARBA" id="ARBA00022989"/>
    </source>
</evidence>
<comment type="subcellular location">
    <subcellularLocation>
        <location evidence="1">Membrane</location>
        <topology evidence="1">Multi-pass membrane protein</topology>
    </subcellularLocation>
</comment>
<proteinExistence type="inferred from homology"/>
<evidence type="ECO:0000313" key="9">
    <source>
        <dbReference type="EMBL" id="KAJ3571411.1"/>
    </source>
</evidence>
<feature type="transmembrane region" description="Helical" evidence="7">
    <location>
        <begin position="51"/>
        <end position="77"/>
    </location>
</feature>
<evidence type="ECO:0000313" key="10">
    <source>
        <dbReference type="Proteomes" id="UP001148614"/>
    </source>
</evidence>
<feature type="transmembrane region" description="Helical" evidence="7">
    <location>
        <begin position="156"/>
        <end position="178"/>
    </location>
</feature>
<dbReference type="GO" id="GO:0005975">
    <property type="term" value="P:carbohydrate metabolic process"/>
    <property type="evidence" value="ECO:0007669"/>
    <property type="project" value="InterPro"/>
</dbReference>
<evidence type="ECO:0000256" key="3">
    <source>
        <dbReference type="ARBA" id="ARBA00022448"/>
    </source>
</evidence>
<protein>
    <recommendedName>
        <fullName evidence="8">Major facilitator superfamily (MFS) profile domain-containing protein</fullName>
    </recommendedName>
</protein>
<feature type="transmembrane region" description="Helical" evidence="7">
    <location>
        <begin position="345"/>
        <end position="366"/>
    </location>
</feature>
<reference evidence="9" key="1">
    <citation type="submission" date="2022-07" db="EMBL/GenBank/DDBJ databases">
        <title>Genome Sequence of Xylaria arbuscula.</title>
        <authorList>
            <person name="Buettner E."/>
        </authorList>
    </citation>
    <scope>NUCLEOTIDE SEQUENCE</scope>
    <source>
        <strain evidence="9">VT107</strain>
    </source>
</reference>
<feature type="domain" description="Major facilitator superfamily (MFS) profile" evidence="8">
    <location>
        <begin position="54"/>
        <end position="496"/>
    </location>
</feature>
<dbReference type="GO" id="GO:0016020">
    <property type="term" value="C:membrane"/>
    <property type="evidence" value="ECO:0007669"/>
    <property type="project" value="UniProtKB-SubCell"/>
</dbReference>
<dbReference type="InterPro" id="IPR036259">
    <property type="entry name" value="MFS_trans_sf"/>
</dbReference>
<dbReference type="InterPro" id="IPR020846">
    <property type="entry name" value="MFS_dom"/>
</dbReference>
<dbReference type="PROSITE" id="PS50850">
    <property type="entry name" value="MFS"/>
    <property type="match status" value="1"/>
</dbReference>
<evidence type="ECO:0000256" key="2">
    <source>
        <dbReference type="ARBA" id="ARBA00010992"/>
    </source>
</evidence>
<dbReference type="InterPro" id="IPR005828">
    <property type="entry name" value="MFS_sugar_transport-like"/>
</dbReference>
<name>A0A9W8NDR1_9PEZI</name>
<dbReference type="InterPro" id="IPR008928">
    <property type="entry name" value="6-hairpin_glycosidase_sf"/>
</dbReference>
<dbReference type="EMBL" id="JANPWZ010000847">
    <property type="protein sequence ID" value="KAJ3571411.1"/>
    <property type="molecule type" value="Genomic_DNA"/>
</dbReference>
<dbReference type="Proteomes" id="UP001148614">
    <property type="component" value="Unassembled WGS sequence"/>
</dbReference>
<sequence>MATHAETSVQKQADRQLEERLGQDALFEAKQATDDEHAQTLWQALRENRKAVMWSVLISMTIIMEGYDTILIGNFFAYPEFNKKFGKYYGEETGWQVAGPWQTGLNQASTAGAIVGGILNGYIASRWGYRWVMIGSLGIINFFILLVFLANSVQVLLVGQILCGLCWGVFATLAPAYASEVAPTNLRGYLTTYVNLCWAIGQLIASGVLTACLSIENEWGYRIPFAVQWAWPIPLMVVCYLCPESPWWLVRAERLDEAKVSLLRLSGGKTEEQINNQIAMMVHTNKVEAAETGGATYADCFKGVNLRRTEIVCVALAGQILSGSSFAYTPTYFFTSAGLPVDASFYLGLGAKGVAFFGTILSWVLISRWGRRTLYVSGMGILSLTLFIVGILSVTAGTRGLWPSGGLCVFWLFIYSATIGPLAYSIISETSSVRLRPLSVVLARVAYQIVNIISQFLNTYMISPVEWNWSGKSGFFWGGTAFLVFVWGYFRLPEIKDRTYEELDLLFIRKVPARKFASTHVDAYEAVRSEKELSTEPSHQQTIVSRYNVVRTALIDNSTTPLQVGNGNFAFNVDNTGMQTFLPFNTLSSWAWHNDSLPDNGEKISDYHGVPVLTHGRNVSYDLPDSNLPQASQWLIGNPNRINIARVGLKYNGTTLSASQISDPIQELDVWNGVISSTFTIDGEAVKVITQGDFESDSIAVRVESELVTSGVLEVELDFPYPPIHSTTYKYEVFVGVYDFPLNHTTAITGSGSVSEAHIHHQLQETSYFVNLRWANDIPLRLSRNEPANSTAITAHRYTLSTSQNLTTNVIEFTANFSPDSQRAENPAAIRNRNTEGWNKYWSEGGFVDVTSSPSSAADELQRRIILSQYHVRVNSAANGQSPQESGLMNNGWYGKFHMEQVLWHNAHWCTWGREEHFDNAFPELYETLLPSSLARAEAQGWSGSRWPKMTEIMTGRSSPGGINGYLLWQQPHPMLLAELRYQVSPTIETLERWDRVLTATADYMASYAWFNETSGRYDLGPPAYGVTENTPPLETFNLAYEIAYWRYGLDIAQIWKKRLGQAVPSSWKTVAEKLAPPPQAAGLYAVYEGLNGSWWDNPNLNDDPRSVIMLQGFLPDTPAVDPAIGLQTANKVAEIWTDDKIFGWGRPVLALNAARIGNPERAVGYLTAYDYWVFDDAGFAERGGNGGTPPPFMPGNAGFLYAVAYMAAGWQGSEGDAPGFPQDGSWIVRHEGLNKAL</sequence>
<dbReference type="GO" id="GO:0003824">
    <property type="term" value="F:catalytic activity"/>
    <property type="evidence" value="ECO:0007669"/>
    <property type="project" value="UniProtKB-ARBA"/>
</dbReference>
<dbReference type="PANTHER" id="PTHR48022:SF83">
    <property type="entry name" value="MAJOR FACILITATOR SUPERFAMILY (MFS) PROFILE DOMAIN-CONTAINING PROTEIN"/>
    <property type="match status" value="1"/>
</dbReference>
<dbReference type="AlphaFoldDB" id="A0A9W8NDR1"/>
<dbReference type="Gene3D" id="1.50.10.10">
    <property type="match status" value="1"/>
</dbReference>
<evidence type="ECO:0000256" key="6">
    <source>
        <dbReference type="ARBA" id="ARBA00023136"/>
    </source>
</evidence>
<keyword evidence="5 7" id="KW-1133">Transmembrane helix</keyword>
<dbReference type="GO" id="GO:0005351">
    <property type="term" value="F:carbohydrate:proton symporter activity"/>
    <property type="evidence" value="ECO:0007669"/>
    <property type="project" value="TreeGrafter"/>
</dbReference>
<dbReference type="NCBIfam" id="TIGR00879">
    <property type="entry name" value="SP"/>
    <property type="match status" value="1"/>
</dbReference>
<dbReference type="PANTHER" id="PTHR48022">
    <property type="entry name" value="PLASTIDIC GLUCOSE TRANSPORTER 4"/>
    <property type="match status" value="1"/>
</dbReference>